<name>A0A1Y1I5K3_KLENI</name>
<dbReference type="PANTHER" id="PTHR21377:SF0">
    <property type="entry name" value="PROTEIN FAM210B, MITOCHONDRIAL"/>
    <property type="match status" value="1"/>
</dbReference>
<dbReference type="OMA" id="FDKWHLP"/>
<evidence type="ECO:0000313" key="4">
    <source>
        <dbReference type="Proteomes" id="UP000054558"/>
    </source>
</evidence>
<protein>
    <recommendedName>
        <fullName evidence="2">DUF1279 domain-containing protein</fullName>
    </recommendedName>
</protein>
<dbReference type="AlphaFoldDB" id="A0A1Y1I5K3"/>
<gene>
    <name evidence="3" type="ORF">KFL_001460230</name>
</gene>
<feature type="domain" description="DUF1279" evidence="2">
    <location>
        <begin position="12"/>
        <end position="157"/>
    </location>
</feature>
<dbReference type="GO" id="GO:0005739">
    <property type="term" value="C:mitochondrion"/>
    <property type="evidence" value="ECO:0000318"/>
    <property type="project" value="GO_Central"/>
</dbReference>
<dbReference type="EMBL" id="DF237095">
    <property type="protein sequence ID" value="GAQ83398.1"/>
    <property type="molecule type" value="Genomic_DNA"/>
</dbReference>
<feature type="region of interest" description="Disordered" evidence="1">
    <location>
        <begin position="79"/>
        <end position="117"/>
    </location>
</feature>
<dbReference type="InterPro" id="IPR045866">
    <property type="entry name" value="FAM210A/B-like"/>
</dbReference>
<organism evidence="3 4">
    <name type="scientific">Klebsormidium nitens</name>
    <name type="common">Green alga</name>
    <name type="synonym">Ulothrix nitens</name>
    <dbReference type="NCBI Taxonomy" id="105231"/>
    <lineage>
        <taxon>Eukaryota</taxon>
        <taxon>Viridiplantae</taxon>
        <taxon>Streptophyta</taxon>
        <taxon>Klebsormidiophyceae</taxon>
        <taxon>Klebsormidiales</taxon>
        <taxon>Klebsormidiaceae</taxon>
        <taxon>Klebsormidium</taxon>
    </lineage>
</organism>
<evidence type="ECO:0000256" key="1">
    <source>
        <dbReference type="SAM" id="MobiDB-lite"/>
    </source>
</evidence>
<dbReference type="PANTHER" id="PTHR21377">
    <property type="entry name" value="PROTEIN FAM210B, MITOCHONDRIAL"/>
    <property type="match status" value="1"/>
</dbReference>
<dbReference type="OrthoDB" id="426386at2759"/>
<evidence type="ECO:0000313" key="3">
    <source>
        <dbReference type="EMBL" id="GAQ83398.1"/>
    </source>
</evidence>
<dbReference type="Pfam" id="PF06916">
    <property type="entry name" value="FAM210A-B_dom"/>
    <property type="match status" value="1"/>
</dbReference>
<accession>A0A1Y1I5K3</accession>
<proteinExistence type="predicted"/>
<evidence type="ECO:0000259" key="2">
    <source>
        <dbReference type="Pfam" id="PF06916"/>
    </source>
</evidence>
<dbReference type="InterPro" id="IPR009688">
    <property type="entry name" value="FAM210A/B-like_dom"/>
</dbReference>
<dbReference type="Proteomes" id="UP000054558">
    <property type="component" value="Unassembled WGS sequence"/>
</dbReference>
<sequence>MASGSSGGLGSRLAQLTKKYGKVALGVHISVSILSTASLYFAISHNVDVNKLLERVGLASEEAVEHQAADLQVEMDKFGIPGGPRVNHTEQSGASGSDQSGGGALPGADSKDETKKGALGGFSGKTVQGGSALALAVLANKALFPIRVPITLALTPYVSRLLSKRGAHAAAQASASSISARTIALGSIRPFGSRERIIRA</sequence>
<keyword evidence="4" id="KW-1185">Reference proteome</keyword>
<reference evidence="3 4" key="1">
    <citation type="journal article" date="2014" name="Nat. Commun.">
        <title>Klebsormidium flaccidum genome reveals primary factors for plant terrestrial adaptation.</title>
        <authorList>
            <person name="Hori K."/>
            <person name="Maruyama F."/>
            <person name="Fujisawa T."/>
            <person name="Togashi T."/>
            <person name="Yamamoto N."/>
            <person name="Seo M."/>
            <person name="Sato S."/>
            <person name="Yamada T."/>
            <person name="Mori H."/>
            <person name="Tajima N."/>
            <person name="Moriyama T."/>
            <person name="Ikeuchi M."/>
            <person name="Watanabe M."/>
            <person name="Wada H."/>
            <person name="Kobayashi K."/>
            <person name="Saito M."/>
            <person name="Masuda T."/>
            <person name="Sasaki-Sekimoto Y."/>
            <person name="Mashiguchi K."/>
            <person name="Awai K."/>
            <person name="Shimojima M."/>
            <person name="Masuda S."/>
            <person name="Iwai M."/>
            <person name="Nobusawa T."/>
            <person name="Narise T."/>
            <person name="Kondo S."/>
            <person name="Saito H."/>
            <person name="Sato R."/>
            <person name="Murakawa M."/>
            <person name="Ihara Y."/>
            <person name="Oshima-Yamada Y."/>
            <person name="Ohtaka K."/>
            <person name="Satoh M."/>
            <person name="Sonobe K."/>
            <person name="Ishii M."/>
            <person name="Ohtani R."/>
            <person name="Kanamori-Sato M."/>
            <person name="Honoki R."/>
            <person name="Miyazaki D."/>
            <person name="Mochizuki H."/>
            <person name="Umetsu J."/>
            <person name="Higashi K."/>
            <person name="Shibata D."/>
            <person name="Kamiya Y."/>
            <person name="Sato N."/>
            <person name="Nakamura Y."/>
            <person name="Tabata S."/>
            <person name="Ida S."/>
            <person name="Kurokawa K."/>
            <person name="Ohta H."/>
        </authorList>
    </citation>
    <scope>NUCLEOTIDE SEQUENCE [LARGE SCALE GENOMIC DNA]</scope>
    <source>
        <strain evidence="3 4">NIES-2285</strain>
    </source>
</reference>